<dbReference type="InterPro" id="IPR041985">
    <property type="entry name" value="Ribosomal_eL14_KOW"/>
</dbReference>
<evidence type="ECO:0000256" key="2">
    <source>
        <dbReference type="ARBA" id="ARBA00023274"/>
    </source>
</evidence>
<comment type="caution">
    <text evidence="3">The sequence shown here is derived from an EMBL/GenBank/DDBJ whole genome shotgun (WGS) entry which is preliminary data.</text>
</comment>
<organism evidence="3 4">
    <name type="scientific">Pseudoflavonifractor hominis</name>
    <dbReference type="NCBI Taxonomy" id="2763059"/>
    <lineage>
        <taxon>Bacteria</taxon>
        <taxon>Bacillati</taxon>
        <taxon>Bacillota</taxon>
        <taxon>Clostridia</taxon>
        <taxon>Eubacteriales</taxon>
        <taxon>Oscillospiraceae</taxon>
        <taxon>Pseudoflavonifractor</taxon>
    </lineage>
</organism>
<dbReference type="SUPFAM" id="SSF50104">
    <property type="entry name" value="Translation proteins SH3-like domain"/>
    <property type="match status" value="1"/>
</dbReference>
<keyword evidence="4" id="KW-1185">Reference proteome</keyword>
<protein>
    <submittedName>
        <fullName evidence="3">KOW domain-containing RNA-binding protein</fullName>
    </submittedName>
</protein>
<reference evidence="3 4" key="1">
    <citation type="submission" date="2020-08" db="EMBL/GenBank/DDBJ databases">
        <title>Genome public.</title>
        <authorList>
            <person name="Liu C."/>
            <person name="Sun Q."/>
        </authorList>
    </citation>
    <scope>NUCLEOTIDE SEQUENCE [LARGE SCALE GENOMIC DNA]</scope>
    <source>
        <strain evidence="3 4">New-38</strain>
    </source>
</reference>
<gene>
    <name evidence="3" type="ORF">H8S34_07250</name>
</gene>
<dbReference type="RefSeq" id="WP_186963503.1">
    <property type="nucleotide sequence ID" value="NZ_JACOPR010000003.1"/>
</dbReference>
<accession>A0ABR7HSY2</accession>
<evidence type="ECO:0000313" key="3">
    <source>
        <dbReference type="EMBL" id="MBC5730629.1"/>
    </source>
</evidence>
<evidence type="ECO:0000313" key="4">
    <source>
        <dbReference type="Proteomes" id="UP000660021"/>
    </source>
</evidence>
<keyword evidence="1" id="KW-0689">Ribosomal protein</keyword>
<sequence>MYDYTGWIVRSTAGHDKGELFCVVGMEDSILLLADGKRRKIAKPKRKKLGHVSVENRGAFLNPTIQRVHLGETVSDRALRRALAAFRAVSRRV</sequence>
<proteinExistence type="predicted"/>
<dbReference type="InterPro" id="IPR008991">
    <property type="entry name" value="Translation_prot_SH3-like_sf"/>
</dbReference>
<name>A0ABR7HSY2_9FIRM</name>
<dbReference type="EMBL" id="JACOPR010000003">
    <property type="protein sequence ID" value="MBC5730629.1"/>
    <property type="molecule type" value="Genomic_DNA"/>
</dbReference>
<evidence type="ECO:0000256" key="1">
    <source>
        <dbReference type="ARBA" id="ARBA00022980"/>
    </source>
</evidence>
<dbReference type="CDD" id="cd06088">
    <property type="entry name" value="KOW_RPL14"/>
    <property type="match status" value="1"/>
</dbReference>
<keyword evidence="2" id="KW-0687">Ribonucleoprotein</keyword>
<dbReference type="Proteomes" id="UP000660021">
    <property type="component" value="Unassembled WGS sequence"/>
</dbReference>